<feature type="transmembrane region" description="Helical" evidence="1">
    <location>
        <begin position="96"/>
        <end position="115"/>
    </location>
</feature>
<dbReference type="AlphaFoldDB" id="A0A2S1LXJ3"/>
<evidence type="ECO:0000256" key="1">
    <source>
        <dbReference type="SAM" id="Phobius"/>
    </source>
</evidence>
<keyword evidence="3" id="KW-1185">Reference proteome</keyword>
<protein>
    <recommendedName>
        <fullName evidence="4">DZANK-type domain-containing protein</fullName>
    </recommendedName>
</protein>
<keyword evidence="1" id="KW-0812">Transmembrane</keyword>
<gene>
    <name evidence="2" type="ORF">CR532_03455</name>
</gene>
<dbReference type="EMBL" id="CP025785">
    <property type="protein sequence ID" value="AWG43014.1"/>
    <property type="molecule type" value="Genomic_DNA"/>
</dbReference>
<proteinExistence type="predicted"/>
<name>A0A2S1LXJ3_9SPIR</name>
<keyword evidence="1" id="KW-1133">Transmembrane helix</keyword>
<accession>A0A2S1LXJ3</accession>
<dbReference type="RefSeq" id="WP_108729413.1">
    <property type="nucleotide sequence ID" value="NZ_CP025785.1"/>
</dbReference>
<sequence length="116" mass="13557">MKKGSFEVFCEQCREKVGLNKSVCPNCKSRLGDIECPSCKYVGIVSEFGEGCPKCSYSPFEELKEAPFKRKQRVRRSWDDIVLFKPIFNFGININVMLYLFSSFLMVLLFMYILFY</sequence>
<dbReference type="OrthoDB" id="350656at2"/>
<reference evidence="2 3" key="1">
    <citation type="submission" date="2018-01" db="EMBL/GenBank/DDBJ databases">
        <title>Genome sequence of Borrelia tachyglossi.</title>
        <authorList>
            <person name="Gofton A.W."/>
        </authorList>
    </citation>
    <scope>NUCLEOTIDE SEQUENCE [LARGE SCALE GENOMIC DNA]</scope>
    <source>
        <strain evidence="2 3">Bc-F10-1268</strain>
    </source>
</reference>
<organism evidence="2 3">
    <name type="scientific">Candidatus Borreliella tachyglossi</name>
    <dbReference type="NCBI Taxonomy" id="1964448"/>
    <lineage>
        <taxon>Bacteria</taxon>
        <taxon>Pseudomonadati</taxon>
        <taxon>Spirochaetota</taxon>
        <taxon>Spirochaetia</taxon>
        <taxon>Spirochaetales</taxon>
        <taxon>Borreliaceae</taxon>
        <taxon>Borreliella</taxon>
    </lineage>
</organism>
<keyword evidence="1" id="KW-0472">Membrane</keyword>
<dbReference type="Proteomes" id="UP000244655">
    <property type="component" value="Chromosome"/>
</dbReference>
<evidence type="ECO:0000313" key="2">
    <source>
        <dbReference type="EMBL" id="AWG43014.1"/>
    </source>
</evidence>
<evidence type="ECO:0000313" key="3">
    <source>
        <dbReference type="Proteomes" id="UP000244655"/>
    </source>
</evidence>
<evidence type="ECO:0008006" key="4">
    <source>
        <dbReference type="Google" id="ProtNLM"/>
    </source>
</evidence>